<dbReference type="SUPFAM" id="SSF51658">
    <property type="entry name" value="Xylose isomerase-like"/>
    <property type="match status" value="1"/>
</dbReference>
<dbReference type="Gene3D" id="3.20.20.150">
    <property type="entry name" value="Divalent-metal-dependent TIM barrel enzymes"/>
    <property type="match status" value="1"/>
</dbReference>
<dbReference type="GO" id="GO:0003906">
    <property type="term" value="F:DNA-(apurinic or apyrimidinic site) endonuclease activity"/>
    <property type="evidence" value="ECO:0007669"/>
    <property type="project" value="TreeGrafter"/>
</dbReference>
<dbReference type="InterPro" id="IPR013022">
    <property type="entry name" value="Xyl_isomerase-like_TIM-brl"/>
</dbReference>
<dbReference type="GO" id="GO:0008081">
    <property type="term" value="F:phosphoric diester hydrolase activity"/>
    <property type="evidence" value="ECO:0007669"/>
    <property type="project" value="TreeGrafter"/>
</dbReference>
<organism evidence="2 3">
    <name type="scientific">Candidatus Egerieicola pullicola</name>
    <dbReference type="NCBI Taxonomy" id="2840775"/>
    <lineage>
        <taxon>Bacteria</taxon>
        <taxon>Bacillati</taxon>
        <taxon>Bacillota</taxon>
        <taxon>Clostridia</taxon>
        <taxon>Eubacteriales</taxon>
        <taxon>Oscillospiraceae</taxon>
        <taxon>Oscillospiraceae incertae sedis</taxon>
        <taxon>Candidatus Egerieicola</taxon>
    </lineage>
</organism>
<dbReference type="InterPro" id="IPR036237">
    <property type="entry name" value="Xyl_isomerase-like_sf"/>
</dbReference>
<dbReference type="GO" id="GO:0008270">
    <property type="term" value="F:zinc ion binding"/>
    <property type="evidence" value="ECO:0007669"/>
    <property type="project" value="InterPro"/>
</dbReference>
<evidence type="ECO:0000313" key="3">
    <source>
        <dbReference type="Proteomes" id="UP000886749"/>
    </source>
</evidence>
<comment type="caution">
    <text evidence="2">The sequence shown here is derived from an EMBL/GenBank/DDBJ whole genome shotgun (WGS) entry which is preliminary data.</text>
</comment>
<evidence type="ECO:0000313" key="2">
    <source>
        <dbReference type="EMBL" id="HIR41016.1"/>
    </source>
</evidence>
<dbReference type="GO" id="GO:0003677">
    <property type="term" value="F:DNA binding"/>
    <property type="evidence" value="ECO:0007669"/>
    <property type="project" value="InterPro"/>
</dbReference>
<protein>
    <submittedName>
        <fullName evidence="2">TIM barrel protein</fullName>
    </submittedName>
</protein>
<dbReference type="Proteomes" id="UP000886749">
    <property type="component" value="Unassembled WGS sequence"/>
</dbReference>
<dbReference type="GO" id="GO:0006284">
    <property type="term" value="P:base-excision repair"/>
    <property type="evidence" value="ECO:0007669"/>
    <property type="project" value="TreeGrafter"/>
</dbReference>
<reference evidence="2" key="1">
    <citation type="submission" date="2020-10" db="EMBL/GenBank/DDBJ databases">
        <authorList>
            <person name="Gilroy R."/>
        </authorList>
    </citation>
    <scope>NUCLEOTIDE SEQUENCE</scope>
    <source>
        <strain evidence="2">CHK184-25365</strain>
    </source>
</reference>
<name>A0A9D1AJP1_9FIRM</name>
<accession>A0A9D1AJP1</accession>
<dbReference type="PANTHER" id="PTHR21445:SF0">
    <property type="entry name" value="APURINIC-APYRIMIDINIC ENDONUCLEASE"/>
    <property type="match status" value="1"/>
</dbReference>
<dbReference type="AlphaFoldDB" id="A0A9D1AJP1"/>
<dbReference type="PANTHER" id="PTHR21445">
    <property type="entry name" value="ENDONUCLEASE IV ENDODEOXYRIBONUCLEASE IV"/>
    <property type="match status" value="1"/>
</dbReference>
<dbReference type="Pfam" id="PF01261">
    <property type="entry name" value="AP_endonuc_2"/>
    <property type="match status" value="1"/>
</dbReference>
<reference evidence="2" key="2">
    <citation type="journal article" date="2021" name="PeerJ">
        <title>Extensive microbial diversity within the chicken gut microbiome revealed by metagenomics and culture.</title>
        <authorList>
            <person name="Gilroy R."/>
            <person name="Ravi A."/>
            <person name="Getino M."/>
            <person name="Pursley I."/>
            <person name="Horton D.L."/>
            <person name="Alikhan N.F."/>
            <person name="Baker D."/>
            <person name="Gharbi K."/>
            <person name="Hall N."/>
            <person name="Watson M."/>
            <person name="Adriaenssens E.M."/>
            <person name="Foster-Nyarko E."/>
            <person name="Jarju S."/>
            <person name="Secka A."/>
            <person name="Antonio M."/>
            <person name="Oren A."/>
            <person name="Chaudhuri R.R."/>
            <person name="La Ragione R."/>
            <person name="Hildebrand F."/>
            <person name="Pallen M.J."/>
        </authorList>
    </citation>
    <scope>NUCLEOTIDE SEQUENCE</scope>
    <source>
        <strain evidence="2">CHK184-25365</strain>
    </source>
</reference>
<feature type="domain" description="Xylose isomerase-like TIM barrel" evidence="1">
    <location>
        <begin position="28"/>
        <end position="271"/>
    </location>
</feature>
<dbReference type="InterPro" id="IPR001719">
    <property type="entry name" value="AP_endonuc_2"/>
</dbReference>
<gene>
    <name evidence="2" type="ORF">IAB36_04215</name>
</gene>
<dbReference type="EMBL" id="DVGY01000092">
    <property type="protein sequence ID" value="HIR41016.1"/>
    <property type="molecule type" value="Genomic_DNA"/>
</dbReference>
<sequence>MDQPRFGPAGTADSFRALGYKNSIQVPEYLSKFGLTAFEYQCGRGVRVNPDTAAKLRGKAEEYGIALSLHAPYYISLSGIDPATREKSIGYILDSAKAAQAMGATRVVVHSGSCSKISREEALELAKETLKKAQQTLDENGLSEIILCPETMGKFNQLGTLEEVLELCGVDQRFLPCIDFGHLNARTLGKMSTREDFAAALDLVENKLGSDRASRFHSHFSKIEYTPGGGEKRHLTFADTQYGPDCEPLMELIAQRGYHPTFICESAGTQTEDAATMQKTYRRYQDGEV</sequence>
<proteinExistence type="predicted"/>
<dbReference type="SMART" id="SM00518">
    <property type="entry name" value="AP2Ec"/>
    <property type="match status" value="1"/>
</dbReference>
<evidence type="ECO:0000259" key="1">
    <source>
        <dbReference type="Pfam" id="PF01261"/>
    </source>
</evidence>